<evidence type="ECO:0000256" key="1">
    <source>
        <dbReference type="SAM" id="MobiDB-lite"/>
    </source>
</evidence>
<feature type="region of interest" description="Disordered" evidence="1">
    <location>
        <begin position="1"/>
        <end position="32"/>
    </location>
</feature>
<organism evidence="2">
    <name type="scientific">Anisakis simplex</name>
    <name type="common">Herring worm</name>
    <dbReference type="NCBI Taxonomy" id="6269"/>
    <lineage>
        <taxon>Eukaryota</taxon>
        <taxon>Metazoa</taxon>
        <taxon>Ecdysozoa</taxon>
        <taxon>Nematoda</taxon>
        <taxon>Chromadorea</taxon>
        <taxon>Rhabditida</taxon>
        <taxon>Spirurina</taxon>
        <taxon>Ascaridomorpha</taxon>
        <taxon>Ascaridoidea</taxon>
        <taxon>Anisakidae</taxon>
        <taxon>Anisakis</taxon>
        <taxon>Anisakis simplex complex</taxon>
    </lineage>
</organism>
<name>A0A0M3JJJ9_ANISI</name>
<sequence>LMQNSLNVARNDRNDDRNRYEQPRQQHATTSTNVLLATSTPSVPRCALLRSPIVSTSPKYNNTAAAYSPRNSIVDSGNSSVACGASELLMLQHNDASARTPRFCDRRSAQRSSLTSNLAARASKFAFRSAGVSSSMKQHRTHSPLAARLQRLGERNTRNFGCQMRHMTFET</sequence>
<evidence type="ECO:0000313" key="2">
    <source>
        <dbReference type="WBParaSite" id="ASIM_0000782001-mRNA-1"/>
    </source>
</evidence>
<accession>A0A0M3JJJ9</accession>
<dbReference type="WBParaSite" id="ASIM_0000782001-mRNA-1">
    <property type="protein sequence ID" value="ASIM_0000782001-mRNA-1"/>
    <property type="gene ID" value="ASIM_0000782001"/>
</dbReference>
<protein>
    <submittedName>
        <fullName evidence="2">Uncharacterized protein</fullName>
    </submittedName>
</protein>
<reference evidence="2" key="1">
    <citation type="submission" date="2017-02" db="UniProtKB">
        <authorList>
            <consortium name="WormBaseParasite"/>
        </authorList>
    </citation>
    <scope>IDENTIFICATION</scope>
</reference>
<feature type="compositionally biased region" description="Basic and acidic residues" evidence="1">
    <location>
        <begin position="10"/>
        <end position="24"/>
    </location>
</feature>
<dbReference type="AlphaFoldDB" id="A0A0M3JJJ9"/>
<proteinExistence type="predicted"/>